<dbReference type="STRING" id="172043.RM53_12640"/>
<comment type="caution">
    <text evidence="2">The sequence shown here is derived from an EMBL/GenBank/DDBJ whole genome shotgun (WGS) entry which is preliminary data.</text>
</comment>
<evidence type="ECO:0000313" key="3">
    <source>
        <dbReference type="Proteomes" id="UP000031166"/>
    </source>
</evidence>
<sequence>MSADHKLASVELDAATLPAATAEIEHERRVAIFDLVEKNSFEPVGAEGGPYRLKLSLQDNRLVFDIDGDNFTRTYAISLTPLKGVIKDYLMICDSYYEALRGSSASQIESVDMGRRGLHNEGAEQLKTRLDGKIVVDHETSRRLFTLLCALYRRG</sequence>
<evidence type="ECO:0000256" key="1">
    <source>
        <dbReference type="HAMAP-Rule" id="MF_00678"/>
    </source>
</evidence>
<dbReference type="Pfam" id="PF06793">
    <property type="entry name" value="UPF0262"/>
    <property type="match status" value="1"/>
</dbReference>
<gene>
    <name evidence="2" type="ORF">RM53_12640</name>
</gene>
<reference evidence="2 3" key="1">
    <citation type="submission" date="2014-12" db="EMBL/GenBank/DDBJ databases">
        <title>Genome sequencing of Brevundimonas nasdae TPW30.</title>
        <authorList>
            <person name="Tan P.W."/>
            <person name="Chan K.-G."/>
        </authorList>
    </citation>
    <scope>NUCLEOTIDE SEQUENCE [LARGE SCALE GENOMIC DNA]</scope>
    <source>
        <strain evidence="2 3">TPW30</strain>
    </source>
</reference>
<name>A0A0B4CPS5_9CAUL</name>
<dbReference type="AlphaFoldDB" id="A0A0B4CPS5"/>
<dbReference type="InterPro" id="IPR008321">
    <property type="entry name" value="UCP032146"/>
</dbReference>
<dbReference type="EMBL" id="JWSY01000023">
    <property type="protein sequence ID" value="KIC56396.1"/>
    <property type="molecule type" value="Genomic_DNA"/>
</dbReference>
<evidence type="ECO:0000313" key="2">
    <source>
        <dbReference type="EMBL" id="KIC56396.1"/>
    </source>
</evidence>
<protein>
    <recommendedName>
        <fullName evidence="1">UPF0262 protein RM53_12640</fullName>
    </recommendedName>
</protein>
<dbReference type="NCBIfam" id="NF002769">
    <property type="entry name" value="PRK02853.1"/>
    <property type="match status" value="1"/>
</dbReference>
<accession>A0A0B4CPS5</accession>
<organism evidence="2 3">
    <name type="scientific">Brevundimonas nasdae</name>
    <dbReference type="NCBI Taxonomy" id="172043"/>
    <lineage>
        <taxon>Bacteria</taxon>
        <taxon>Pseudomonadati</taxon>
        <taxon>Pseudomonadota</taxon>
        <taxon>Alphaproteobacteria</taxon>
        <taxon>Caulobacterales</taxon>
        <taxon>Caulobacteraceae</taxon>
        <taxon>Brevundimonas</taxon>
    </lineage>
</organism>
<dbReference type="HAMAP" id="MF_00678">
    <property type="entry name" value="UPF0262"/>
    <property type="match status" value="1"/>
</dbReference>
<dbReference type="Proteomes" id="UP000031166">
    <property type="component" value="Unassembled WGS sequence"/>
</dbReference>
<dbReference type="RefSeq" id="WP_039247308.1">
    <property type="nucleotide sequence ID" value="NZ_CP119180.1"/>
</dbReference>
<proteinExistence type="inferred from homology"/>
<comment type="similarity">
    <text evidence="1">Belongs to the UPF0262 family.</text>
</comment>
<dbReference type="PIRSF" id="PIRSF032146">
    <property type="entry name" value="UCP032146"/>
    <property type="match status" value="1"/>
</dbReference>